<name>A0ABS3YTJ6_9BACT</name>
<dbReference type="EMBL" id="JAGHKO010000002">
    <property type="protein sequence ID" value="MBO9201242.1"/>
    <property type="molecule type" value="Genomic_DNA"/>
</dbReference>
<protein>
    <submittedName>
        <fullName evidence="3">T9SS type A sorting domain-containing protein</fullName>
    </submittedName>
</protein>
<evidence type="ECO:0000313" key="3">
    <source>
        <dbReference type="EMBL" id="MBO9201242.1"/>
    </source>
</evidence>
<evidence type="ECO:0000259" key="2">
    <source>
        <dbReference type="Pfam" id="PF18962"/>
    </source>
</evidence>
<dbReference type="InterPro" id="IPR013783">
    <property type="entry name" value="Ig-like_fold"/>
</dbReference>
<feature type="domain" description="Secretion system C-terminal sorting" evidence="2">
    <location>
        <begin position="370"/>
        <end position="440"/>
    </location>
</feature>
<keyword evidence="1" id="KW-0732">Signal</keyword>
<dbReference type="Pfam" id="PF18962">
    <property type="entry name" value="Por_Secre_tail"/>
    <property type="match status" value="1"/>
</dbReference>
<feature type="chain" id="PRO_5045599336" evidence="1">
    <location>
        <begin position="20"/>
        <end position="442"/>
    </location>
</feature>
<gene>
    <name evidence="3" type="ORF">J7I42_13260</name>
</gene>
<evidence type="ECO:0000256" key="1">
    <source>
        <dbReference type="SAM" id="SignalP"/>
    </source>
</evidence>
<comment type="caution">
    <text evidence="3">The sequence shown here is derived from an EMBL/GenBank/DDBJ whole genome shotgun (WGS) entry which is preliminary data.</text>
</comment>
<keyword evidence="4" id="KW-1185">Reference proteome</keyword>
<reference evidence="3 4" key="1">
    <citation type="submission" date="2021-03" db="EMBL/GenBank/DDBJ databases">
        <title>Assistant Professor.</title>
        <authorList>
            <person name="Huq M.A."/>
        </authorList>
    </citation>
    <scope>NUCLEOTIDE SEQUENCE [LARGE SCALE GENOMIC DNA]</scope>
    <source>
        <strain evidence="3 4">MAH-29</strain>
    </source>
</reference>
<organism evidence="3 4">
    <name type="scientific">Niastella soli</name>
    <dbReference type="NCBI Taxonomy" id="2821487"/>
    <lineage>
        <taxon>Bacteria</taxon>
        <taxon>Pseudomonadati</taxon>
        <taxon>Bacteroidota</taxon>
        <taxon>Chitinophagia</taxon>
        <taxon>Chitinophagales</taxon>
        <taxon>Chitinophagaceae</taxon>
        <taxon>Niastella</taxon>
    </lineage>
</organism>
<dbReference type="NCBIfam" id="TIGR04183">
    <property type="entry name" value="Por_Secre_tail"/>
    <property type="match status" value="1"/>
</dbReference>
<dbReference type="RefSeq" id="WP_209139305.1">
    <property type="nucleotide sequence ID" value="NZ_JAGHKO010000002.1"/>
</dbReference>
<dbReference type="InterPro" id="IPR026444">
    <property type="entry name" value="Secre_tail"/>
</dbReference>
<accession>A0ABS3YTJ6</accession>
<proteinExistence type="predicted"/>
<dbReference type="Gene3D" id="2.60.40.10">
    <property type="entry name" value="Immunoglobulins"/>
    <property type="match status" value="1"/>
</dbReference>
<feature type="signal peptide" evidence="1">
    <location>
        <begin position="1"/>
        <end position="19"/>
    </location>
</feature>
<evidence type="ECO:0000313" key="4">
    <source>
        <dbReference type="Proteomes" id="UP000677244"/>
    </source>
</evidence>
<sequence length="442" mass="47997">MKKIYSLIMVSVIAITTNAQLIFNEAFPYPNPNLGTQGSWVQNGSGQDVQITSTNPLIYPNYLSGAEYATVGAVSGTDPHKLLNQAISTQNADLTIYMSFVVRVTSMPAASNGTPAYSIALENTADPDRPLRFYIASEPGNSNEVQFGLLTGNLTMASRIVWTPTTASFTTGTTYLIVIRYDISSAPGNDDDAYLWVNPSLTSEPAIASANMQILDVVEANYGNLINAIELNQNSSTTSPVAAFDAIRIAYGPNSAIAWFNLDPAASSLPVVLTSFNATEDGLSTKLIWNTTQESDIANYVIEKSTDGRTFNAIGTVKGTNQKAYSFVDAQSNADNSYYRLKMVDLDGSFKYSYIVSFRSKMNMNISLSPNPVKNNLMVQHPKVTTEGHIQIISFNGQVVKDLKLAANAVISNIDMSGFSNGLYHVEFRNGSDMFSKTVIKQ</sequence>
<dbReference type="Proteomes" id="UP000677244">
    <property type="component" value="Unassembled WGS sequence"/>
</dbReference>